<accession>A0ABM4AJK5</accession>
<feature type="chain" id="PRO_5045667349" evidence="2">
    <location>
        <begin position="28"/>
        <end position="377"/>
    </location>
</feature>
<reference evidence="4" key="1">
    <citation type="submission" date="2025-08" db="UniProtKB">
        <authorList>
            <consortium name="RefSeq"/>
        </authorList>
    </citation>
    <scope>IDENTIFICATION</scope>
    <source>
        <tissue evidence="4">Whole body</tissue>
    </source>
</reference>
<dbReference type="PANTHER" id="PTHR21879">
    <property type="entry name" value="FI03362P-RELATED-RELATED"/>
    <property type="match status" value="1"/>
</dbReference>
<evidence type="ECO:0000313" key="4">
    <source>
        <dbReference type="RefSeq" id="XP_064071470.1"/>
    </source>
</evidence>
<dbReference type="InterPro" id="IPR012464">
    <property type="entry name" value="DUF1676"/>
</dbReference>
<evidence type="ECO:0000256" key="2">
    <source>
        <dbReference type="SAM" id="SignalP"/>
    </source>
</evidence>
<keyword evidence="1" id="KW-0812">Transmembrane</keyword>
<sequence length="377" mass="43415">MNYVTLKTFKMKFTLYILLVIFASCSCQMNDSDTYLSTFVADLWIDGMDVVRIISRDCTKKYKGVKEIINNKEYYPKFVRCVKRKTLDALDRSLSLDVVPIVDGVNLVRFELIDHSGNILRENETSSWTERELEEDEWKNLALRRLARVFRTHVIKFDFEDDNINDKVEYRGRRRHHMMIMMMFGIVSIGMVLIPMGFQFLAVLGGKALLLAKMALILASIQGLKKVDTYDGYHERGKIAASPLSYGFYHSYPPFDHHYDKRSRDEHTPSTAYLESQFVKKKLNQADDTADLTIPESDKTFTNIGKEMTKNEAIIKEDLRQYPIYTGLTSPDKLTSIDSQPTLVDLTTRPGEVQVDYSLDLPFNGFRFQSPTPVVSA</sequence>
<name>A0ABM4AJK5_VANTA</name>
<keyword evidence="1" id="KW-0472">Membrane</keyword>
<gene>
    <name evidence="4" type="primary">LOC113401294</name>
</gene>
<dbReference type="PANTHER" id="PTHR21879:SF8">
    <property type="entry name" value="OSIRIS 23"/>
    <property type="match status" value="1"/>
</dbReference>
<dbReference type="GeneID" id="113401294"/>
<keyword evidence="2" id="KW-0732">Signal</keyword>
<protein>
    <submittedName>
        <fullName evidence="4">Uncharacterized protein LOC113401294 isoform X1</fullName>
    </submittedName>
</protein>
<feature type="signal peptide" evidence="2">
    <location>
        <begin position="1"/>
        <end position="27"/>
    </location>
</feature>
<dbReference type="RefSeq" id="XP_064071470.1">
    <property type="nucleotide sequence ID" value="XM_064215400.1"/>
</dbReference>
<dbReference type="Pfam" id="PF07898">
    <property type="entry name" value="DUF1676"/>
    <property type="match status" value="1"/>
</dbReference>
<evidence type="ECO:0000256" key="1">
    <source>
        <dbReference type="SAM" id="Phobius"/>
    </source>
</evidence>
<feature type="transmembrane region" description="Helical" evidence="1">
    <location>
        <begin position="177"/>
        <end position="194"/>
    </location>
</feature>
<keyword evidence="3" id="KW-1185">Reference proteome</keyword>
<keyword evidence="1" id="KW-1133">Transmembrane helix</keyword>
<organism evidence="3 4">
    <name type="scientific">Vanessa tameamea</name>
    <name type="common">Kamehameha butterfly</name>
    <dbReference type="NCBI Taxonomy" id="334116"/>
    <lineage>
        <taxon>Eukaryota</taxon>
        <taxon>Metazoa</taxon>
        <taxon>Ecdysozoa</taxon>
        <taxon>Arthropoda</taxon>
        <taxon>Hexapoda</taxon>
        <taxon>Insecta</taxon>
        <taxon>Pterygota</taxon>
        <taxon>Neoptera</taxon>
        <taxon>Endopterygota</taxon>
        <taxon>Lepidoptera</taxon>
        <taxon>Glossata</taxon>
        <taxon>Ditrysia</taxon>
        <taxon>Papilionoidea</taxon>
        <taxon>Nymphalidae</taxon>
        <taxon>Nymphalinae</taxon>
        <taxon>Vanessa</taxon>
    </lineage>
</organism>
<dbReference type="PROSITE" id="PS51257">
    <property type="entry name" value="PROKAR_LIPOPROTEIN"/>
    <property type="match status" value="1"/>
</dbReference>
<evidence type="ECO:0000313" key="3">
    <source>
        <dbReference type="Proteomes" id="UP001652626"/>
    </source>
</evidence>
<dbReference type="Proteomes" id="UP001652626">
    <property type="component" value="Chromosome 7"/>
</dbReference>
<proteinExistence type="predicted"/>